<feature type="domain" description="Glutamate synthase alpha subunit C-terminal" evidence="1">
    <location>
        <begin position="10"/>
        <end position="172"/>
    </location>
</feature>
<dbReference type="SUPFAM" id="SSF69336">
    <property type="entry name" value="Alpha subunit of glutamate synthase, C-terminal domain"/>
    <property type="match status" value="1"/>
</dbReference>
<dbReference type="InterPro" id="IPR036485">
    <property type="entry name" value="Glu_synth_asu_C_sf"/>
</dbReference>
<protein>
    <submittedName>
        <fullName evidence="2">Tributyrin esterase</fullName>
    </submittedName>
</protein>
<dbReference type="PANTHER" id="PTHR39673:SF5">
    <property type="entry name" value="TUNGSTEN-CONTAINING FORMYLMETHANOFURAN DEHYDROGENASE 2 SUBUNIT C"/>
    <property type="match status" value="1"/>
</dbReference>
<keyword evidence="3" id="KW-1185">Reference proteome</keyword>
<evidence type="ECO:0000313" key="2">
    <source>
        <dbReference type="EMBL" id="MBC9785998.1"/>
    </source>
</evidence>
<organism evidence="2 3">
    <name type="scientific">Heliobacterium chlorum</name>
    <dbReference type="NCBI Taxonomy" id="2698"/>
    <lineage>
        <taxon>Bacteria</taxon>
        <taxon>Bacillati</taxon>
        <taxon>Bacillota</taxon>
        <taxon>Clostridia</taxon>
        <taxon>Eubacteriales</taxon>
        <taxon>Heliobacteriaceae</taxon>
        <taxon>Heliobacterium</taxon>
    </lineage>
</organism>
<name>A0ABR7T5D6_HELCL</name>
<dbReference type="Gene3D" id="2.160.20.60">
    <property type="entry name" value="Glutamate synthase, alpha subunit, C-terminal domain"/>
    <property type="match status" value="1"/>
</dbReference>
<evidence type="ECO:0000259" key="1">
    <source>
        <dbReference type="Pfam" id="PF01493"/>
    </source>
</evidence>
<sequence>MKMLDANQMSITNINRSLREAGKKGEPVLVSNTLARHHLAVGILAPVQVTFVGSVGYYSASLSDGPSIRVKGSAGWFAADNFMAGQIVVEKDVGNCAAPGMRGGSLIVRGNLGSRAGQVMKSGTILVGGNAGFMTGFMLFDGRIVIVGDTGELLGHYMIGGQIFVAGQIASLGTDAVEAEVTAEDSDFLSEILERYEFPHPGRFRKIISGRKYHHIKRG</sequence>
<dbReference type="Proteomes" id="UP000617402">
    <property type="component" value="Unassembled WGS sequence"/>
</dbReference>
<accession>A0ABR7T5D6</accession>
<evidence type="ECO:0000313" key="3">
    <source>
        <dbReference type="Proteomes" id="UP000617402"/>
    </source>
</evidence>
<dbReference type="PANTHER" id="PTHR39673">
    <property type="entry name" value="TUNGSTEN FORMYLMETHANOFURAN DEHYDROGENASE, SUBUNIT C (FWDC)"/>
    <property type="match status" value="1"/>
</dbReference>
<dbReference type="InterPro" id="IPR002489">
    <property type="entry name" value="Glu_synth_asu_C"/>
</dbReference>
<proteinExistence type="predicted"/>
<dbReference type="RefSeq" id="WP_188041427.1">
    <property type="nucleotide sequence ID" value="NZ_JACVHF010000022.1"/>
</dbReference>
<dbReference type="EMBL" id="JACVHF010000022">
    <property type="protein sequence ID" value="MBC9785998.1"/>
    <property type="molecule type" value="Genomic_DNA"/>
</dbReference>
<gene>
    <name evidence="2" type="ORF">H1S01_16050</name>
</gene>
<dbReference type="Pfam" id="PF01493">
    <property type="entry name" value="GXGXG"/>
    <property type="match status" value="1"/>
</dbReference>
<comment type="caution">
    <text evidence="2">The sequence shown here is derived from an EMBL/GenBank/DDBJ whole genome shotgun (WGS) entry which is preliminary data.</text>
</comment>
<reference evidence="2 3" key="1">
    <citation type="submission" date="2020-07" db="EMBL/GenBank/DDBJ databases">
        <title>Draft whole-genome sequence of Heliobacterium chlorum DSM 3682, type strain.</title>
        <authorList>
            <person name="Kyndt J.A."/>
            <person name="Meyer T.E."/>
            <person name="Imhoff J.F."/>
        </authorList>
    </citation>
    <scope>NUCLEOTIDE SEQUENCE [LARGE SCALE GENOMIC DNA]</scope>
    <source>
        <strain evidence="2 3">DSM 3682</strain>
    </source>
</reference>
<dbReference type="CDD" id="cd00504">
    <property type="entry name" value="GXGXG"/>
    <property type="match status" value="1"/>
</dbReference>